<evidence type="ECO:0000313" key="1">
    <source>
        <dbReference type="EMBL" id="SLM48855.1"/>
    </source>
</evidence>
<dbReference type="AlphaFoldDB" id="A0A1W1I797"/>
<proteinExistence type="predicted"/>
<organism evidence="1 2">
    <name type="scientific">Nitrospira japonica</name>
    <dbReference type="NCBI Taxonomy" id="1325564"/>
    <lineage>
        <taxon>Bacteria</taxon>
        <taxon>Pseudomonadati</taxon>
        <taxon>Nitrospirota</taxon>
        <taxon>Nitrospiria</taxon>
        <taxon>Nitrospirales</taxon>
        <taxon>Nitrospiraceae</taxon>
        <taxon>Nitrospira</taxon>
    </lineage>
</organism>
<reference evidence="1 2" key="1">
    <citation type="submission" date="2017-03" db="EMBL/GenBank/DDBJ databases">
        <authorList>
            <person name="Afonso C.L."/>
            <person name="Miller P.J."/>
            <person name="Scott M.A."/>
            <person name="Spackman E."/>
            <person name="Goraichik I."/>
            <person name="Dimitrov K.M."/>
            <person name="Suarez D.L."/>
            <person name="Swayne D.E."/>
        </authorList>
    </citation>
    <scope>NUCLEOTIDE SEQUENCE [LARGE SCALE GENOMIC DNA]</scope>
    <source>
        <strain evidence="1">Genome sequencing of Nitrospira japonica strain NJ11</strain>
    </source>
</reference>
<dbReference type="Pfam" id="PF05359">
    <property type="entry name" value="DUF748"/>
    <property type="match status" value="1"/>
</dbReference>
<dbReference type="InterPro" id="IPR052894">
    <property type="entry name" value="AsmA-related"/>
</dbReference>
<dbReference type="GO" id="GO:0005886">
    <property type="term" value="C:plasma membrane"/>
    <property type="evidence" value="ECO:0007669"/>
    <property type="project" value="TreeGrafter"/>
</dbReference>
<dbReference type="GO" id="GO:0090313">
    <property type="term" value="P:regulation of protein targeting to membrane"/>
    <property type="evidence" value="ECO:0007669"/>
    <property type="project" value="TreeGrafter"/>
</dbReference>
<dbReference type="OrthoDB" id="9771783at2"/>
<evidence type="ECO:0000313" key="2">
    <source>
        <dbReference type="Proteomes" id="UP000192042"/>
    </source>
</evidence>
<dbReference type="Proteomes" id="UP000192042">
    <property type="component" value="Chromosome I"/>
</dbReference>
<dbReference type="STRING" id="1325564.NSJP_2688"/>
<dbReference type="KEGG" id="nja:NSJP_2688"/>
<evidence type="ECO:0008006" key="3">
    <source>
        <dbReference type="Google" id="ProtNLM"/>
    </source>
</evidence>
<sequence length="519" mass="58078">MGRMKLFAIILAVFLVLVGGILVFVDEPLRAYAERQLNEHVEGYTFKIGGLSFHLLGFSIDLTDITVRQSAHPDPPIAKIPKWHASEHWRELLSGTLVSDHKIDHPVLHVVRVQAVTEAKEGKAVSDRGWQDAVLAIYPLNINELQITDADITYSQHNNAKPLHVSHANFQAGNIRNVRSQEAEYPSTVHLDAIVFDKGRLAIDGHADFLSEPFMGVNVDIDMDDMPLVDWLPVTAERQIHLTQGQLSMKGHVEFSPKKEFVECQQFTLRDAKVDFVHSARTKETEKQTGATVADAADEAANHPRLLLRINRGTIANGEFGFVNREANPRYRVFISGTTIDLENWSNQLTEGVATVKLKGMFMGNGETDIQGAFRPETQSPDFDLNLRIWKTHVKSMNDLLRAHGNLDVVTGVFSVFAEMHVRNGTIRGYLKPLFKDIQAYDPAQDRDKGTWTKIYQKIVDAAAALLRNTPRKEVATKTELSGPVKNPQASTWELVVKLIQNAFFEAVLPGFEKLPKAS</sequence>
<dbReference type="PANTHER" id="PTHR30441:SF4">
    <property type="entry name" value="PROTEIN ASMA"/>
    <property type="match status" value="1"/>
</dbReference>
<gene>
    <name evidence="1" type="ORF">NSJP_2688</name>
</gene>
<dbReference type="EMBL" id="LT828648">
    <property type="protein sequence ID" value="SLM48855.1"/>
    <property type="molecule type" value="Genomic_DNA"/>
</dbReference>
<dbReference type="InterPro" id="IPR008023">
    <property type="entry name" value="DUF748"/>
</dbReference>
<protein>
    <recommendedName>
        <fullName evidence="3">AsmA-like C-terminal domain-containing protein</fullName>
    </recommendedName>
</protein>
<keyword evidence="2" id="KW-1185">Reference proteome</keyword>
<name>A0A1W1I797_9BACT</name>
<accession>A0A1W1I797</accession>
<dbReference type="PANTHER" id="PTHR30441">
    <property type="entry name" value="DUF748 DOMAIN-CONTAINING PROTEIN"/>
    <property type="match status" value="1"/>
</dbReference>